<dbReference type="PANTHER" id="PTHR43557:SF2">
    <property type="entry name" value="RIESKE DOMAIN-CONTAINING PROTEIN-RELATED"/>
    <property type="match status" value="1"/>
</dbReference>
<evidence type="ECO:0000256" key="2">
    <source>
        <dbReference type="ARBA" id="ARBA00022630"/>
    </source>
</evidence>
<protein>
    <submittedName>
        <fullName evidence="8">Ferredoxin reductase</fullName>
    </submittedName>
</protein>
<organism evidence="8 9">
    <name type="scientific">Amycolatopsis taiwanensis</name>
    <dbReference type="NCBI Taxonomy" id="342230"/>
    <lineage>
        <taxon>Bacteria</taxon>
        <taxon>Bacillati</taxon>
        <taxon>Actinomycetota</taxon>
        <taxon>Actinomycetes</taxon>
        <taxon>Pseudonocardiales</taxon>
        <taxon>Pseudonocardiaceae</taxon>
        <taxon>Amycolatopsis</taxon>
    </lineage>
</organism>
<dbReference type="InterPro" id="IPR016156">
    <property type="entry name" value="FAD/NAD-linked_Rdtase_dimer_sf"/>
</dbReference>
<sequence>MTANGAGLHVAIVGASLAGVRAAASLRQLGFEGRLTLIDAEPGEPYDRPPLSKGFLAQTLDDTAVRLRDASKIDATWIRGRRAINASTAERTLDLDDDTTVGFDGLIIATGSRPRSDLQALVPGTGGPPAEVHVLRSLNDATRLRRALSRPGIRVAVIGAGFIGTEIAATARRLGHAVSLIDQSPVPLRKAVGPTVGGYVAALHRDHGVDLHLGTQVRALDVRHNGRISGVVLDDDTVIPADLVVLGLGAIPNVEWLHHSGALLDDGVRTDAQLRVRDTSHQSIPGIVAAGDIARWPHPLFDDEPVRLEHWSNAADHAAIAARTVLADLVGEAAPEVCASVPSFWSDQYDRKVMSVGLPHLGEDSAVLDGRIADDRFVVGFGRRGRLVGAVGVGSPRTLARYRRLIARQSSWPVAAADPETGPSATGPMPGPASSPASASVASCLPSGHDR</sequence>
<name>A0A9W6R9M1_9PSEU</name>
<dbReference type="InterPro" id="IPR023753">
    <property type="entry name" value="FAD/NAD-binding_dom"/>
</dbReference>
<dbReference type="GO" id="GO:0005737">
    <property type="term" value="C:cytoplasm"/>
    <property type="evidence" value="ECO:0007669"/>
    <property type="project" value="TreeGrafter"/>
</dbReference>
<feature type="domain" description="Reductase C-terminal" evidence="7">
    <location>
        <begin position="344"/>
        <end position="420"/>
    </location>
</feature>
<proteinExistence type="predicted"/>
<dbReference type="SUPFAM" id="SSF51905">
    <property type="entry name" value="FAD/NAD(P)-binding domain"/>
    <property type="match status" value="1"/>
</dbReference>
<dbReference type="RefSeq" id="WP_285490083.1">
    <property type="nucleotide sequence ID" value="NZ_BSTI01000026.1"/>
</dbReference>
<evidence type="ECO:0000256" key="5">
    <source>
        <dbReference type="SAM" id="MobiDB-lite"/>
    </source>
</evidence>
<keyword evidence="4" id="KW-0560">Oxidoreductase</keyword>
<evidence type="ECO:0000313" key="8">
    <source>
        <dbReference type="EMBL" id="GLY70785.1"/>
    </source>
</evidence>
<dbReference type="Pfam" id="PF14759">
    <property type="entry name" value="Reductase_C"/>
    <property type="match status" value="1"/>
</dbReference>
<comment type="caution">
    <text evidence="8">The sequence shown here is derived from an EMBL/GenBank/DDBJ whole genome shotgun (WGS) entry which is preliminary data.</text>
</comment>
<evidence type="ECO:0000256" key="1">
    <source>
        <dbReference type="ARBA" id="ARBA00001974"/>
    </source>
</evidence>
<evidence type="ECO:0000259" key="7">
    <source>
        <dbReference type="Pfam" id="PF14759"/>
    </source>
</evidence>
<dbReference type="EMBL" id="BSTI01000026">
    <property type="protein sequence ID" value="GLY70785.1"/>
    <property type="molecule type" value="Genomic_DNA"/>
</dbReference>
<evidence type="ECO:0000256" key="3">
    <source>
        <dbReference type="ARBA" id="ARBA00022827"/>
    </source>
</evidence>
<dbReference type="PRINTS" id="PR00368">
    <property type="entry name" value="FADPNR"/>
</dbReference>
<evidence type="ECO:0000313" key="9">
    <source>
        <dbReference type="Proteomes" id="UP001165136"/>
    </source>
</evidence>
<comment type="cofactor">
    <cofactor evidence="1">
        <name>FAD</name>
        <dbReference type="ChEBI" id="CHEBI:57692"/>
    </cofactor>
</comment>
<feature type="compositionally biased region" description="Low complexity" evidence="5">
    <location>
        <begin position="422"/>
        <end position="451"/>
    </location>
</feature>
<gene>
    <name evidence="8" type="ORF">Atai01_74040</name>
</gene>
<feature type="domain" description="FAD/NAD(P)-binding" evidence="6">
    <location>
        <begin position="9"/>
        <end position="318"/>
    </location>
</feature>
<dbReference type="Gene3D" id="3.30.390.30">
    <property type="match status" value="1"/>
</dbReference>
<keyword evidence="2" id="KW-0285">Flavoprotein</keyword>
<dbReference type="PANTHER" id="PTHR43557">
    <property type="entry name" value="APOPTOSIS-INDUCING FACTOR 1"/>
    <property type="match status" value="1"/>
</dbReference>
<dbReference type="AlphaFoldDB" id="A0A9W6R9M1"/>
<dbReference type="InterPro" id="IPR050446">
    <property type="entry name" value="FAD-oxidoreductase/Apoptosis"/>
</dbReference>
<dbReference type="Proteomes" id="UP001165136">
    <property type="component" value="Unassembled WGS sequence"/>
</dbReference>
<keyword evidence="3" id="KW-0274">FAD</keyword>
<dbReference type="InterPro" id="IPR036188">
    <property type="entry name" value="FAD/NAD-bd_sf"/>
</dbReference>
<accession>A0A9W6R9M1</accession>
<dbReference type="InterPro" id="IPR028202">
    <property type="entry name" value="Reductase_C"/>
</dbReference>
<dbReference type="GO" id="GO:0016651">
    <property type="term" value="F:oxidoreductase activity, acting on NAD(P)H"/>
    <property type="evidence" value="ECO:0007669"/>
    <property type="project" value="TreeGrafter"/>
</dbReference>
<dbReference type="Gene3D" id="3.50.50.60">
    <property type="entry name" value="FAD/NAD(P)-binding domain"/>
    <property type="match status" value="2"/>
</dbReference>
<evidence type="ECO:0000259" key="6">
    <source>
        <dbReference type="Pfam" id="PF07992"/>
    </source>
</evidence>
<dbReference type="SUPFAM" id="SSF55424">
    <property type="entry name" value="FAD/NAD-linked reductases, dimerisation (C-terminal) domain"/>
    <property type="match status" value="1"/>
</dbReference>
<feature type="region of interest" description="Disordered" evidence="5">
    <location>
        <begin position="413"/>
        <end position="451"/>
    </location>
</feature>
<dbReference type="Pfam" id="PF07992">
    <property type="entry name" value="Pyr_redox_2"/>
    <property type="match status" value="1"/>
</dbReference>
<evidence type="ECO:0000256" key="4">
    <source>
        <dbReference type="ARBA" id="ARBA00023002"/>
    </source>
</evidence>
<keyword evidence="9" id="KW-1185">Reference proteome</keyword>
<reference evidence="8" key="1">
    <citation type="submission" date="2023-03" db="EMBL/GenBank/DDBJ databases">
        <title>Amycolatopsis taiwanensis NBRC 103393.</title>
        <authorList>
            <person name="Ichikawa N."/>
            <person name="Sato H."/>
            <person name="Tonouchi N."/>
        </authorList>
    </citation>
    <scope>NUCLEOTIDE SEQUENCE</scope>
    <source>
        <strain evidence="8">NBRC 103393</strain>
    </source>
</reference>
<dbReference type="PRINTS" id="PR00411">
    <property type="entry name" value="PNDRDTASEI"/>
</dbReference>